<reference evidence="6 7" key="1">
    <citation type="submission" date="2024-05" db="EMBL/GenBank/DDBJ databases">
        <title>Haplotype-resolved chromosome-level genome assembly of Huyou (Citrus changshanensis).</title>
        <authorList>
            <person name="Miao C."/>
            <person name="Chen W."/>
            <person name="Wu Y."/>
            <person name="Wang L."/>
            <person name="Zhao S."/>
            <person name="Grierson D."/>
            <person name="Xu C."/>
            <person name="Chen K."/>
        </authorList>
    </citation>
    <scope>NUCLEOTIDE SEQUENCE [LARGE SCALE GENOMIC DNA]</scope>
    <source>
        <strain evidence="6">01-14</strain>
        <tissue evidence="6">Leaf</tissue>
    </source>
</reference>
<dbReference type="AlphaFoldDB" id="A0AAP0MEN3"/>
<evidence type="ECO:0000313" key="7">
    <source>
        <dbReference type="Proteomes" id="UP001428341"/>
    </source>
</evidence>
<dbReference type="Proteomes" id="UP001428341">
    <property type="component" value="Unassembled WGS sequence"/>
</dbReference>
<keyword evidence="7" id="KW-1185">Reference proteome</keyword>
<sequence length="385" mass="42636">MPWSKLKSVVGGCLKKKQKHHLGEAFVDLDMARRAFGALKGIIRLQALIRGHLVRRQVAATLGAMLGLVKLQALVRGRKVRHSDIGLEVGKTCTPLTLLLAVSSPIVLSLQLQYDSVEPNSVSNAGRPKRSVRRIPTANADSITVHSTLKFERSKRSLKKALSHPVDPVHENPQSELEKVKRSLRKVNNPLVENSTFVQSEFEIEKQNHSLDKLPTSSICHEGLERSLRNSGEKMKKKTTLKQSKLPKVEATPALVEMNEMSDVPPSDLAADESKPWMKSGAKDETIPMTNGNFEPKEDSANNENNKSSRKVVVLKKKERAENELQSSPSLPSYIAATKSAKAKLRLQGSSRSSEDGAEKNSGTGRHSRFFHLHISKFFHIGLSF</sequence>
<evidence type="ECO:0000256" key="3">
    <source>
        <dbReference type="ARBA" id="ARBA00024378"/>
    </source>
</evidence>
<dbReference type="Pfam" id="PF13178">
    <property type="entry name" value="DUF4005"/>
    <property type="match status" value="1"/>
</dbReference>
<keyword evidence="1" id="KW-0112">Calmodulin-binding</keyword>
<feature type="compositionally biased region" description="Basic and acidic residues" evidence="4">
    <location>
        <begin position="272"/>
        <end position="286"/>
    </location>
</feature>
<dbReference type="InterPro" id="IPR000048">
    <property type="entry name" value="IQ_motif_EF-hand-BS"/>
</dbReference>
<accession>A0AAP0MEN3</accession>
<evidence type="ECO:0000313" key="6">
    <source>
        <dbReference type="EMBL" id="KAK9209069.1"/>
    </source>
</evidence>
<comment type="caution">
    <text evidence="6">The sequence shown here is derived from an EMBL/GenBank/DDBJ whole genome shotgun (WGS) entry which is preliminary data.</text>
</comment>
<dbReference type="PANTHER" id="PTHR32295">
    <property type="entry name" value="IQ-DOMAIN 5-RELATED"/>
    <property type="match status" value="1"/>
</dbReference>
<proteinExistence type="inferred from homology"/>
<feature type="region of interest" description="Disordered" evidence="4">
    <location>
        <begin position="260"/>
        <end position="367"/>
    </location>
</feature>
<dbReference type="PROSITE" id="PS50096">
    <property type="entry name" value="IQ"/>
    <property type="match status" value="1"/>
</dbReference>
<name>A0AAP0MEN3_9ROSI</name>
<comment type="similarity">
    <text evidence="2">Belongs to the IQD family.</text>
</comment>
<evidence type="ECO:0000259" key="5">
    <source>
        <dbReference type="Pfam" id="PF13178"/>
    </source>
</evidence>
<evidence type="ECO:0000256" key="2">
    <source>
        <dbReference type="ARBA" id="ARBA00024341"/>
    </source>
</evidence>
<evidence type="ECO:0000256" key="1">
    <source>
        <dbReference type="ARBA" id="ARBA00022860"/>
    </source>
</evidence>
<dbReference type="InterPro" id="IPR025064">
    <property type="entry name" value="DUF4005"/>
</dbReference>
<gene>
    <name evidence="6" type="ORF">WN944_001432</name>
</gene>
<evidence type="ECO:0000256" key="4">
    <source>
        <dbReference type="SAM" id="MobiDB-lite"/>
    </source>
</evidence>
<dbReference type="PANTHER" id="PTHR32295:SF281">
    <property type="entry name" value="PROTEIN IQ-DOMAIN 31"/>
    <property type="match status" value="1"/>
</dbReference>
<organism evidence="6 7">
    <name type="scientific">Citrus x changshan-huyou</name>
    <dbReference type="NCBI Taxonomy" id="2935761"/>
    <lineage>
        <taxon>Eukaryota</taxon>
        <taxon>Viridiplantae</taxon>
        <taxon>Streptophyta</taxon>
        <taxon>Embryophyta</taxon>
        <taxon>Tracheophyta</taxon>
        <taxon>Spermatophyta</taxon>
        <taxon>Magnoliopsida</taxon>
        <taxon>eudicotyledons</taxon>
        <taxon>Gunneridae</taxon>
        <taxon>Pentapetalae</taxon>
        <taxon>rosids</taxon>
        <taxon>malvids</taxon>
        <taxon>Sapindales</taxon>
        <taxon>Rutaceae</taxon>
        <taxon>Aurantioideae</taxon>
        <taxon>Citrus</taxon>
    </lineage>
</organism>
<dbReference type="EMBL" id="JBCGBO010000004">
    <property type="protein sequence ID" value="KAK9209069.1"/>
    <property type="molecule type" value="Genomic_DNA"/>
</dbReference>
<feature type="compositionally biased region" description="Basic residues" evidence="4">
    <location>
        <begin position="308"/>
        <end position="318"/>
    </location>
</feature>
<dbReference type="Pfam" id="PF00612">
    <property type="entry name" value="IQ"/>
    <property type="match status" value="1"/>
</dbReference>
<feature type="domain" description="DUF4005" evidence="5">
    <location>
        <begin position="320"/>
        <end position="368"/>
    </location>
</feature>
<dbReference type="GO" id="GO:0005516">
    <property type="term" value="F:calmodulin binding"/>
    <property type="evidence" value="ECO:0007669"/>
    <property type="project" value="UniProtKB-KW"/>
</dbReference>
<comment type="subunit">
    <text evidence="3">Binds to multiple calmodulin (CaM) in the presence of Ca(2+) and CaM-like proteins.</text>
</comment>
<protein>
    <recommendedName>
        <fullName evidence="5">DUF4005 domain-containing protein</fullName>
    </recommendedName>
</protein>